<evidence type="ECO:0000313" key="2">
    <source>
        <dbReference type="Proteomes" id="UP000059113"/>
    </source>
</evidence>
<accession>A0A161J4C3</accession>
<gene>
    <name evidence="1" type="ORF">CP97_14773</name>
</gene>
<dbReference type="Proteomes" id="UP000059113">
    <property type="component" value="Chromosome"/>
</dbReference>
<dbReference type="KEGG" id="ery:CP97_14773"/>
<organism evidence="1 2">
    <name type="scientific">Aurantiacibacter atlanticus</name>
    <dbReference type="NCBI Taxonomy" id="1648404"/>
    <lineage>
        <taxon>Bacteria</taxon>
        <taxon>Pseudomonadati</taxon>
        <taxon>Pseudomonadota</taxon>
        <taxon>Alphaproteobacteria</taxon>
        <taxon>Sphingomonadales</taxon>
        <taxon>Erythrobacteraceae</taxon>
        <taxon>Aurantiacibacter</taxon>
    </lineage>
</organism>
<dbReference type="AlphaFoldDB" id="A0A161J4C3"/>
<reference evidence="2" key="2">
    <citation type="submission" date="2015-04" db="EMBL/GenBank/DDBJ databases">
        <title>The complete genome sequence of Erythrobacter sp. s21-N3.</title>
        <authorList>
            <person name="Zhuang L."/>
            <person name="Liu Y."/>
            <person name="Shao Z."/>
        </authorList>
    </citation>
    <scope>NUCLEOTIDE SEQUENCE [LARGE SCALE GENOMIC DNA]</scope>
    <source>
        <strain evidence="2">s21-N3</strain>
    </source>
</reference>
<name>A0A161J4C3_9SPHN</name>
<reference evidence="1 2" key="1">
    <citation type="journal article" date="2015" name="Int. J. Syst. Evol. Microbiol.">
        <title>Erythrobacter atlanticus sp. nov., a bacterium from ocean sediment able to degrade polycyclic aromatic hydrocarbons.</title>
        <authorList>
            <person name="Zhuang L."/>
            <person name="Liu Y."/>
            <person name="Wang L."/>
            <person name="Wang W."/>
            <person name="Shao Z."/>
        </authorList>
    </citation>
    <scope>NUCLEOTIDE SEQUENCE [LARGE SCALE GENOMIC DNA]</scope>
    <source>
        <strain evidence="2">s21-N3</strain>
    </source>
</reference>
<protein>
    <submittedName>
        <fullName evidence="1">Uncharacterized protein</fullName>
    </submittedName>
</protein>
<evidence type="ECO:0000313" key="1">
    <source>
        <dbReference type="EMBL" id="ANC50459.1"/>
    </source>
</evidence>
<proteinExistence type="predicted"/>
<dbReference type="EMBL" id="CP011310">
    <property type="protein sequence ID" value="ANC50459.1"/>
    <property type="molecule type" value="Genomic_DNA"/>
</dbReference>
<keyword evidence="2" id="KW-1185">Reference proteome</keyword>
<sequence>MYVLQILEVDTAGIVDPAAYHEVKKLLIVGHGSIPCCRYNCAPC</sequence>